<keyword evidence="7" id="KW-0472">Membrane</keyword>
<evidence type="ECO:0000313" key="10">
    <source>
        <dbReference type="EMBL" id="HIX78338.1"/>
    </source>
</evidence>
<proteinExistence type="inferred from homology"/>
<evidence type="ECO:0000256" key="4">
    <source>
        <dbReference type="ARBA" id="ARBA00022448"/>
    </source>
</evidence>
<keyword evidence="9" id="KW-0066">ATP synthesis</keyword>
<dbReference type="InterPro" id="IPR035968">
    <property type="entry name" value="ATP_synth_F1_ATPase_gsu"/>
</dbReference>
<dbReference type="EMBL" id="DXEK01000198">
    <property type="protein sequence ID" value="HIX78338.1"/>
    <property type="molecule type" value="Genomic_DNA"/>
</dbReference>
<dbReference type="Pfam" id="PF00231">
    <property type="entry name" value="ATP-synt"/>
    <property type="match status" value="1"/>
</dbReference>
<organism evidence="10 11">
    <name type="scientific">Candidatus Fusicatenibacter merdavium</name>
    <dbReference type="NCBI Taxonomy" id="2838600"/>
    <lineage>
        <taxon>Bacteria</taxon>
        <taxon>Bacillati</taxon>
        <taxon>Bacillota</taxon>
        <taxon>Clostridia</taxon>
        <taxon>Lachnospirales</taxon>
        <taxon>Lachnospiraceae</taxon>
        <taxon>Fusicatenibacter</taxon>
    </lineage>
</organism>
<feature type="non-terminal residue" evidence="10">
    <location>
        <position position="133"/>
    </location>
</feature>
<comment type="subcellular location">
    <subcellularLocation>
        <location evidence="2">Membrane</location>
        <topology evidence="2">Peripheral membrane protein</topology>
    </subcellularLocation>
</comment>
<keyword evidence="6" id="KW-0406">Ion transport</keyword>
<keyword evidence="4" id="KW-0813">Transport</keyword>
<keyword evidence="5" id="KW-0375">Hydrogen ion transport</keyword>
<dbReference type="PANTHER" id="PTHR11693:SF22">
    <property type="entry name" value="ATP SYNTHASE SUBUNIT GAMMA, MITOCHONDRIAL"/>
    <property type="match status" value="1"/>
</dbReference>
<gene>
    <name evidence="10" type="ORF">H9734_12225</name>
</gene>
<evidence type="ECO:0000256" key="6">
    <source>
        <dbReference type="ARBA" id="ARBA00023065"/>
    </source>
</evidence>
<comment type="similarity">
    <text evidence="3">Belongs to the ATPase gamma chain family.</text>
</comment>
<name>A0A9D1XF14_9FIRM</name>
<evidence type="ECO:0000256" key="2">
    <source>
        <dbReference type="ARBA" id="ARBA00004170"/>
    </source>
</evidence>
<sequence length="133" mass="15493">MANMKEIQDRIRSVQDTMKITNAMYTISSSKLKRAKKALEDTEPYFYALQSAISRTLRHVPDLEHRYFDERENIQGKDRKVGYVVVTGDKGMAGAYNHNVEKIAEDQMAARDCDNYLFVLGEMGRQYFTRRNQ</sequence>
<keyword evidence="8" id="KW-0139">CF(1)</keyword>
<dbReference type="AlphaFoldDB" id="A0A9D1XF14"/>
<comment type="caution">
    <text evidence="10">The sequence shown here is derived from an EMBL/GenBank/DDBJ whole genome shotgun (WGS) entry which is preliminary data.</text>
</comment>
<dbReference type="PANTHER" id="PTHR11693">
    <property type="entry name" value="ATP SYNTHASE GAMMA CHAIN"/>
    <property type="match status" value="1"/>
</dbReference>
<evidence type="ECO:0000256" key="9">
    <source>
        <dbReference type="ARBA" id="ARBA00023310"/>
    </source>
</evidence>
<accession>A0A9D1XF14</accession>
<evidence type="ECO:0000256" key="1">
    <source>
        <dbReference type="ARBA" id="ARBA00003456"/>
    </source>
</evidence>
<evidence type="ECO:0000256" key="7">
    <source>
        <dbReference type="ARBA" id="ARBA00023136"/>
    </source>
</evidence>
<evidence type="ECO:0000313" key="11">
    <source>
        <dbReference type="Proteomes" id="UP000886890"/>
    </source>
</evidence>
<reference evidence="10" key="1">
    <citation type="journal article" date="2021" name="PeerJ">
        <title>Extensive microbial diversity within the chicken gut microbiome revealed by metagenomics and culture.</title>
        <authorList>
            <person name="Gilroy R."/>
            <person name="Ravi A."/>
            <person name="Getino M."/>
            <person name="Pursley I."/>
            <person name="Horton D.L."/>
            <person name="Alikhan N.F."/>
            <person name="Baker D."/>
            <person name="Gharbi K."/>
            <person name="Hall N."/>
            <person name="Watson M."/>
            <person name="Adriaenssens E.M."/>
            <person name="Foster-Nyarko E."/>
            <person name="Jarju S."/>
            <person name="Secka A."/>
            <person name="Antonio M."/>
            <person name="Oren A."/>
            <person name="Chaudhuri R.R."/>
            <person name="La Ragione R."/>
            <person name="Hildebrand F."/>
            <person name="Pallen M.J."/>
        </authorList>
    </citation>
    <scope>NUCLEOTIDE SEQUENCE</scope>
    <source>
        <strain evidence="10">CHK183-1962</strain>
    </source>
</reference>
<dbReference type="Gene3D" id="3.40.1380.10">
    <property type="match status" value="1"/>
</dbReference>
<dbReference type="Gene3D" id="1.10.287.80">
    <property type="entry name" value="ATP synthase, gamma subunit, helix hairpin domain"/>
    <property type="match status" value="1"/>
</dbReference>
<dbReference type="GO" id="GO:0045259">
    <property type="term" value="C:proton-transporting ATP synthase complex"/>
    <property type="evidence" value="ECO:0007669"/>
    <property type="project" value="UniProtKB-KW"/>
</dbReference>
<dbReference type="SUPFAM" id="SSF52943">
    <property type="entry name" value="ATP synthase (F1-ATPase), gamma subunit"/>
    <property type="match status" value="1"/>
</dbReference>
<dbReference type="Proteomes" id="UP000886890">
    <property type="component" value="Unassembled WGS sequence"/>
</dbReference>
<dbReference type="InterPro" id="IPR000131">
    <property type="entry name" value="ATP_synth_F1_gsu"/>
</dbReference>
<reference evidence="10" key="2">
    <citation type="submission" date="2021-04" db="EMBL/GenBank/DDBJ databases">
        <authorList>
            <person name="Gilroy R."/>
        </authorList>
    </citation>
    <scope>NUCLEOTIDE SEQUENCE</scope>
    <source>
        <strain evidence="10">CHK183-1962</strain>
    </source>
</reference>
<evidence type="ECO:0000256" key="8">
    <source>
        <dbReference type="ARBA" id="ARBA00023196"/>
    </source>
</evidence>
<evidence type="ECO:0000256" key="3">
    <source>
        <dbReference type="ARBA" id="ARBA00007681"/>
    </source>
</evidence>
<dbReference type="GO" id="GO:0046933">
    <property type="term" value="F:proton-transporting ATP synthase activity, rotational mechanism"/>
    <property type="evidence" value="ECO:0007669"/>
    <property type="project" value="InterPro"/>
</dbReference>
<comment type="function">
    <text evidence="1">Produces ATP from ADP in the presence of a proton gradient across the membrane. The gamma chain is believed to be important in regulating ATPase activity and the flow of protons through the CF(0) complex.</text>
</comment>
<evidence type="ECO:0000256" key="5">
    <source>
        <dbReference type="ARBA" id="ARBA00022781"/>
    </source>
</evidence>
<protein>
    <submittedName>
        <fullName evidence="10">F0F1 ATP synthase subunit gamma</fullName>
    </submittedName>
</protein>